<dbReference type="SMART" id="SM01208">
    <property type="entry name" value="G5"/>
    <property type="match status" value="2"/>
</dbReference>
<keyword evidence="3" id="KW-0732">Signal</keyword>
<comment type="caution">
    <text evidence="7">The sequence shown here is derived from an EMBL/GenBank/DDBJ whole genome shotgun (WGS) entry which is preliminary data.</text>
</comment>
<evidence type="ECO:0000256" key="3">
    <source>
        <dbReference type="ARBA" id="ARBA00022729"/>
    </source>
</evidence>
<keyword evidence="4" id="KW-0572">Peptidoglycan-anchor</keyword>
<dbReference type="Pfam" id="PF00746">
    <property type="entry name" value="Gram_pos_anchor"/>
    <property type="match status" value="1"/>
</dbReference>
<keyword evidence="1" id="KW-0134">Cell wall</keyword>
<keyword evidence="2" id="KW-0964">Secreted</keyword>
<reference evidence="7" key="1">
    <citation type="submission" date="2010-09" db="EMBL/GenBank/DDBJ databases">
        <authorList>
            <person name="Daugherty S.C."/>
            <person name="Kilian M."/>
            <person name="Tettelin H."/>
        </authorList>
    </citation>
    <scope>NUCLEOTIDE SEQUENCE [LARGE SCALE GENOMIC DNA]</scope>
    <source>
        <strain evidence="7">SK1302</strain>
    </source>
</reference>
<evidence type="ECO:0000256" key="5">
    <source>
        <dbReference type="SAM" id="MobiDB-lite"/>
    </source>
</evidence>
<keyword evidence="7" id="KW-0378">Hydrolase</keyword>
<sequence length="300" mass="31933">MDALVANLKAARLGLKPAATHSGSLDESETAATIENRPELLVKTEEIPFEIVKKENPNLPAGQEKVITVGVKGERTKYLSVVTENGKQTETVLEDQVTKKAVNQIVEVGTLATHVGDEKGQAPVLNKPRVVIEDEEIPFTTITRETPSLPKGQTRLVTAGVNGRRSHFYSVTTAADGSEVKTLVTSVVAQEPVAQVIEVGNPVIHLGDEHGQAAIAEEKPALEIPNVPAPVTEEKPKLDIPNEPAPATVPAEENKVLPQGPAPVAKENKLPETGSQGSEWLIATGLMTALTAYGLSKKKD</sequence>
<evidence type="ECO:0000256" key="1">
    <source>
        <dbReference type="ARBA" id="ARBA00022512"/>
    </source>
</evidence>
<name>A0ABN0B1U5_9STRE</name>
<feature type="region of interest" description="Disordered" evidence="5">
    <location>
        <begin position="231"/>
        <end position="276"/>
    </location>
</feature>
<dbReference type="Gene3D" id="2.20.230.10">
    <property type="entry name" value="Resuscitation-promoting factor rpfb"/>
    <property type="match status" value="2"/>
</dbReference>
<organism evidence="7">
    <name type="scientific">Streptococcus infantis SK1302</name>
    <dbReference type="NCBI Taxonomy" id="871237"/>
    <lineage>
        <taxon>Bacteria</taxon>
        <taxon>Bacillati</taxon>
        <taxon>Bacillota</taxon>
        <taxon>Bacilli</taxon>
        <taxon>Lactobacillales</taxon>
        <taxon>Streptococcaceae</taxon>
        <taxon>Streptococcus</taxon>
    </lineage>
</organism>
<feature type="domain" description="G5" evidence="6">
    <location>
        <begin position="123"/>
        <end position="203"/>
    </location>
</feature>
<feature type="domain" description="G5" evidence="6">
    <location>
        <begin position="33"/>
        <end position="112"/>
    </location>
</feature>
<dbReference type="PROSITE" id="PS51109">
    <property type="entry name" value="G5"/>
    <property type="match status" value="2"/>
</dbReference>
<evidence type="ECO:0000256" key="4">
    <source>
        <dbReference type="ARBA" id="ARBA00023088"/>
    </source>
</evidence>
<dbReference type="InterPro" id="IPR011098">
    <property type="entry name" value="G5_dom"/>
</dbReference>
<dbReference type="GO" id="GO:0004563">
    <property type="term" value="F:beta-N-acetylhexosaminidase activity"/>
    <property type="evidence" value="ECO:0007669"/>
    <property type="project" value="UniProtKB-EC"/>
</dbReference>
<evidence type="ECO:0000256" key="2">
    <source>
        <dbReference type="ARBA" id="ARBA00022525"/>
    </source>
</evidence>
<evidence type="ECO:0000259" key="6">
    <source>
        <dbReference type="PROSITE" id="PS51109"/>
    </source>
</evidence>
<proteinExistence type="predicted"/>
<dbReference type="EC" id="3.2.1.52" evidence="7"/>
<accession>A0ABN0B1U5</accession>
<protein>
    <submittedName>
        <fullName evidence="7">Beta-N-acetylhexosaminidase</fullName>
        <ecNumber evidence="7">3.2.1.52</ecNumber>
    </submittedName>
</protein>
<gene>
    <name evidence="7" type="ORF">SIN_1964</name>
</gene>
<evidence type="ECO:0000313" key="7">
    <source>
        <dbReference type="EMBL" id="EFO53189.1"/>
    </source>
</evidence>
<dbReference type="NCBIfam" id="TIGR01167">
    <property type="entry name" value="LPXTG_anchor"/>
    <property type="match status" value="1"/>
</dbReference>
<dbReference type="EMBL" id="AEDY01000148">
    <property type="protein sequence ID" value="EFO53189.1"/>
    <property type="molecule type" value="Genomic_DNA"/>
</dbReference>
<keyword evidence="7" id="KW-0326">Glycosidase</keyword>
<dbReference type="Pfam" id="PF07501">
    <property type="entry name" value="G5"/>
    <property type="match status" value="2"/>
</dbReference>
<dbReference type="InterPro" id="IPR019931">
    <property type="entry name" value="LPXTG_anchor"/>
</dbReference>